<evidence type="ECO:0000259" key="9">
    <source>
        <dbReference type="Pfam" id="PF08264"/>
    </source>
</evidence>
<comment type="similarity">
    <text evidence="1">Belongs to the class-I aminoacyl-tRNA synthetase family.</text>
</comment>
<dbReference type="InterPro" id="IPR009080">
    <property type="entry name" value="tRNAsynth_Ia_anticodon-bd"/>
</dbReference>
<dbReference type="EMBL" id="JBHMCY010000054">
    <property type="protein sequence ID" value="MFB9465814.1"/>
    <property type="molecule type" value="Genomic_DNA"/>
</dbReference>
<dbReference type="EC" id="6.1.1.4" evidence="2"/>
<dbReference type="InterPro" id="IPR002302">
    <property type="entry name" value="Leu-tRNA-ligase"/>
</dbReference>
<evidence type="ECO:0000313" key="10">
    <source>
        <dbReference type="EMBL" id="MFB9465814.1"/>
    </source>
</evidence>
<comment type="caution">
    <text evidence="10">The sequence shown here is derived from an EMBL/GenBank/DDBJ whole genome shotgun (WGS) entry which is preliminary data.</text>
</comment>
<gene>
    <name evidence="10" type="ORF">ACFF45_24680</name>
</gene>
<dbReference type="SUPFAM" id="SSF47323">
    <property type="entry name" value="Anticodon-binding domain of a subclass of class I aminoacyl-tRNA synthetases"/>
    <property type="match status" value="1"/>
</dbReference>
<keyword evidence="5" id="KW-0067">ATP-binding</keyword>
<evidence type="ECO:0000256" key="7">
    <source>
        <dbReference type="ARBA" id="ARBA00023146"/>
    </source>
</evidence>
<dbReference type="Gene3D" id="1.10.730.10">
    <property type="entry name" value="Isoleucyl-tRNA Synthetase, Domain 1"/>
    <property type="match status" value="1"/>
</dbReference>
<protein>
    <recommendedName>
        <fullName evidence="2">leucine--tRNA ligase</fullName>
        <ecNumber evidence="2">6.1.1.4</ecNumber>
    </recommendedName>
</protein>
<evidence type="ECO:0000256" key="2">
    <source>
        <dbReference type="ARBA" id="ARBA00013164"/>
    </source>
</evidence>
<keyword evidence="7" id="KW-0030">Aminoacyl-tRNA synthetase</keyword>
<evidence type="ECO:0000256" key="1">
    <source>
        <dbReference type="ARBA" id="ARBA00005594"/>
    </source>
</evidence>
<evidence type="ECO:0000256" key="5">
    <source>
        <dbReference type="ARBA" id="ARBA00022840"/>
    </source>
</evidence>
<evidence type="ECO:0000256" key="4">
    <source>
        <dbReference type="ARBA" id="ARBA00022741"/>
    </source>
</evidence>
<dbReference type="PANTHER" id="PTHR43740">
    <property type="entry name" value="LEUCYL-TRNA SYNTHETASE"/>
    <property type="match status" value="1"/>
</dbReference>
<name>A0ABV5N6A7_9ACTN</name>
<comment type="catalytic activity">
    <reaction evidence="8">
        <text>tRNA(Leu) + L-leucine + ATP = L-leucyl-tRNA(Leu) + AMP + diphosphate</text>
        <dbReference type="Rhea" id="RHEA:11688"/>
        <dbReference type="Rhea" id="RHEA-COMP:9613"/>
        <dbReference type="Rhea" id="RHEA-COMP:9622"/>
        <dbReference type="ChEBI" id="CHEBI:30616"/>
        <dbReference type="ChEBI" id="CHEBI:33019"/>
        <dbReference type="ChEBI" id="CHEBI:57427"/>
        <dbReference type="ChEBI" id="CHEBI:78442"/>
        <dbReference type="ChEBI" id="CHEBI:78494"/>
        <dbReference type="ChEBI" id="CHEBI:456215"/>
        <dbReference type="EC" id="6.1.1.4"/>
    </reaction>
</comment>
<evidence type="ECO:0000256" key="8">
    <source>
        <dbReference type="ARBA" id="ARBA00047469"/>
    </source>
</evidence>
<organism evidence="10 11">
    <name type="scientific">Streptomyces cinereospinus</name>
    <dbReference type="NCBI Taxonomy" id="285561"/>
    <lineage>
        <taxon>Bacteria</taxon>
        <taxon>Bacillati</taxon>
        <taxon>Actinomycetota</taxon>
        <taxon>Actinomycetes</taxon>
        <taxon>Kitasatosporales</taxon>
        <taxon>Streptomycetaceae</taxon>
        <taxon>Streptomyces</taxon>
    </lineage>
</organism>
<dbReference type="GO" id="GO:0016874">
    <property type="term" value="F:ligase activity"/>
    <property type="evidence" value="ECO:0007669"/>
    <property type="project" value="UniProtKB-KW"/>
</dbReference>
<dbReference type="CDD" id="cd07958">
    <property type="entry name" value="Anticodon_Ia_Leu_BEm"/>
    <property type="match status" value="1"/>
</dbReference>
<dbReference type="Proteomes" id="UP001589709">
    <property type="component" value="Unassembled WGS sequence"/>
</dbReference>
<feature type="domain" description="Methionyl/Valyl/Leucyl/Isoleucyl-tRNA synthetase anticodon-binding" evidence="9">
    <location>
        <begin position="51"/>
        <end position="171"/>
    </location>
</feature>
<reference evidence="10 11" key="1">
    <citation type="submission" date="2024-09" db="EMBL/GenBank/DDBJ databases">
        <authorList>
            <person name="Sun Q."/>
            <person name="Mori K."/>
        </authorList>
    </citation>
    <scope>NUCLEOTIDE SEQUENCE [LARGE SCALE GENOMIC DNA]</scope>
    <source>
        <strain evidence="10 11">JCM 6917</strain>
    </source>
</reference>
<dbReference type="InterPro" id="IPR013155">
    <property type="entry name" value="M/V/L/I-tRNA-synth_anticd-bd"/>
</dbReference>
<accession>A0ABV5N6A7</accession>
<evidence type="ECO:0000256" key="6">
    <source>
        <dbReference type="ARBA" id="ARBA00022917"/>
    </source>
</evidence>
<dbReference type="RefSeq" id="WP_381348676.1">
    <property type="nucleotide sequence ID" value="NZ_JBHMCY010000054.1"/>
</dbReference>
<proteinExistence type="inferred from homology"/>
<keyword evidence="11" id="KW-1185">Reference proteome</keyword>
<keyword evidence="6" id="KW-0648">Protein biosynthesis</keyword>
<sequence>MGPPEQGANWSDEGLEGVHRFFKRIWRHTEEITSTTNDVIGTAASDERDLALRQRTAWTITKVTEDLSERFAFNTAIAALMALSNDISKALHDGIGRQAATEAVSTLASLLLPFAPHISSEIYHRLTGKHVWEEPWPTADPDLLRTQTVELIVQVNAKFHARMTLPTGTSDEEIRRAALAMPAVREAIEGRHISRVIVVPGRLVNFVVA</sequence>
<evidence type="ECO:0000256" key="3">
    <source>
        <dbReference type="ARBA" id="ARBA00022598"/>
    </source>
</evidence>
<dbReference type="PANTHER" id="PTHR43740:SF2">
    <property type="entry name" value="LEUCINE--TRNA LIGASE, MITOCHONDRIAL"/>
    <property type="match status" value="1"/>
</dbReference>
<keyword evidence="3 10" id="KW-0436">Ligase</keyword>
<evidence type="ECO:0000313" key="11">
    <source>
        <dbReference type="Proteomes" id="UP001589709"/>
    </source>
</evidence>
<keyword evidence="4" id="KW-0547">Nucleotide-binding</keyword>
<dbReference type="Pfam" id="PF08264">
    <property type="entry name" value="Anticodon_1"/>
    <property type="match status" value="1"/>
</dbReference>